<dbReference type="EMBL" id="PDXA01000004">
    <property type="protein sequence ID" value="RYN58860.1"/>
    <property type="molecule type" value="Genomic_DNA"/>
</dbReference>
<gene>
    <name evidence="3" type="ORF">AA0114_g1840</name>
</gene>
<accession>A0A4Q4MTP0</accession>
<dbReference type="Proteomes" id="UP000292402">
    <property type="component" value="Unassembled WGS sequence"/>
</dbReference>
<name>A0A4Q4MTP0_9PLEO</name>
<sequence length="398" mass="41345">MRSFCQLAVLALPLMSTAVGAAPNKQADHPKTIYASAHEAFQDLLNALPEESLQAALSGLKDFKNGVFESHHRGVEHIHNEDPALATKLIVDAVNDLKKRQAPSGNGTTTVIESAAPAPQSSEAPPPTASTVTNVQTQQQETTVTQVQTQEGTTVTQVETQTQQQSQPPATQPQETNNDATTTANPPPAATVTNTQQQTITQDGTTIVQTATQVQTTTTQQRPAIITVEATETQDGKTVVRTTQVLSEVTASVPVTRTLTNVAGGSTVVRTETQNRPAVIRTTTDSAGRTTVTTSAANYAPTAGEVQTETDEQGSTFLTTYTPGGGLVSSIKLITTTDAEGRPSTMTSYTFVDPIQATATGGGNGGDATESPTVQSGAAVKNGAVGFVAGLGALAFLF</sequence>
<feature type="compositionally biased region" description="Polar residues" evidence="1">
    <location>
        <begin position="103"/>
        <end position="112"/>
    </location>
</feature>
<organism evidence="3 4">
    <name type="scientific">Alternaria tenuissima</name>
    <dbReference type="NCBI Taxonomy" id="119927"/>
    <lineage>
        <taxon>Eukaryota</taxon>
        <taxon>Fungi</taxon>
        <taxon>Dikarya</taxon>
        <taxon>Ascomycota</taxon>
        <taxon>Pezizomycotina</taxon>
        <taxon>Dothideomycetes</taxon>
        <taxon>Pleosporomycetidae</taxon>
        <taxon>Pleosporales</taxon>
        <taxon>Pleosporineae</taxon>
        <taxon>Pleosporaceae</taxon>
        <taxon>Alternaria</taxon>
        <taxon>Alternaria sect. Alternaria</taxon>
        <taxon>Alternaria alternata complex</taxon>
    </lineage>
</organism>
<feature type="region of interest" description="Disordered" evidence="1">
    <location>
        <begin position="100"/>
        <end position="191"/>
    </location>
</feature>
<keyword evidence="2" id="KW-0732">Signal</keyword>
<feature type="signal peptide" evidence="2">
    <location>
        <begin position="1"/>
        <end position="21"/>
    </location>
</feature>
<protein>
    <submittedName>
        <fullName evidence="3">Uncharacterized protein</fullName>
    </submittedName>
</protein>
<evidence type="ECO:0000256" key="2">
    <source>
        <dbReference type="SAM" id="SignalP"/>
    </source>
</evidence>
<dbReference type="AlphaFoldDB" id="A0A4Q4MTP0"/>
<evidence type="ECO:0000313" key="3">
    <source>
        <dbReference type="EMBL" id="RYN58860.1"/>
    </source>
</evidence>
<evidence type="ECO:0000313" key="4">
    <source>
        <dbReference type="Proteomes" id="UP000292402"/>
    </source>
</evidence>
<proteinExistence type="predicted"/>
<feature type="compositionally biased region" description="Low complexity" evidence="1">
    <location>
        <begin position="113"/>
        <end position="191"/>
    </location>
</feature>
<reference evidence="4" key="1">
    <citation type="journal article" date="2019" name="bioRxiv">
        <title>Genomics, evolutionary history and diagnostics of the Alternaria alternata species group including apple and Asian pear pathotypes.</title>
        <authorList>
            <person name="Armitage A.D."/>
            <person name="Cockerton H.M."/>
            <person name="Sreenivasaprasad S."/>
            <person name="Woodhall J.W."/>
            <person name="Lane C.R."/>
            <person name="Harrison R.J."/>
            <person name="Clarkson J.P."/>
        </authorList>
    </citation>
    <scope>NUCLEOTIDE SEQUENCE [LARGE SCALE GENOMIC DNA]</scope>
    <source>
        <strain evidence="4">FERA 1082</strain>
    </source>
</reference>
<evidence type="ECO:0000256" key="1">
    <source>
        <dbReference type="SAM" id="MobiDB-lite"/>
    </source>
</evidence>
<comment type="caution">
    <text evidence="3">The sequence shown here is derived from an EMBL/GenBank/DDBJ whole genome shotgun (WGS) entry which is preliminary data.</text>
</comment>
<feature type="chain" id="PRO_5021032106" evidence="2">
    <location>
        <begin position="22"/>
        <end position="398"/>
    </location>
</feature>